<reference evidence="3 4" key="1">
    <citation type="submission" date="2024-06" db="EMBL/GenBank/DDBJ databases">
        <title>Novosphingobium rhizovicinus M1R2S20.</title>
        <authorList>
            <person name="Sun J.-Q."/>
        </authorList>
    </citation>
    <scope>NUCLEOTIDE SEQUENCE [LARGE SCALE GENOMIC DNA]</scope>
    <source>
        <strain evidence="3 4">M1R2S20</strain>
    </source>
</reference>
<protein>
    <submittedName>
        <fullName evidence="3">YciI-like protein</fullName>
    </submittedName>
</protein>
<dbReference type="Pfam" id="PF03795">
    <property type="entry name" value="YCII"/>
    <property type="match status" value="1"/>
</dbReference>
<dbReference type="PANTHER" id="PTHR33606:SF3">
    <property type="entry name" value="PROTEIN YCII"/>
    <property type="match status" value="1"/>
</dbReference>
<feature type="domain" description="YCII-related" evidence="2">
    <location>
        <begin position="3"/>
        <end position="85"/>
    </location>
</feature>
<evidence type="ECO:0000313" key="4">
    <source>
        <dbReference type="Proteomes" id="UP001556118"/>
    </source>
</evidence>
<dbReference type="Proteomes" id="UP001556118">
    <property type="component" value="Unassembled WGS sequence"/>
</dbReference>
<sequence length="97" mass="10488">MAHWLLTYDLAPDYLDRRPAFRDEHLTLAREAAARGDLLLGGALDPPEQAMLLFQGDTPAAAEGFAAADPYVANGLIARWTVRQWITVVGKGAASPL</sequence>
<evidence type="ECO:0000313" key="3">
    <source>
        <dbReference type="EMBL" id="MEW9854441.1"/>
    </source>
</evidence>
<dbReference type="EMBL" id="JBFNXR010000019">
    <property type="protein sequence ID" value="MEW9854441.1"/>
    <property type="molecule type" value="Genomic_DNA"/>
</dbReference>
<dbReference type="InterPro" id="IPR011008">
    <property type="entry name" value="Dimeric_a/b-barrel"/>
</dbReference>
<accession>A0ABV3R8M3</accession>
<comment type="caution">
    <text evidence="3">The sequence shown here is derived from an EMBL/GenBank/DDBJ whole genome shotgun (WGS) entry which is preliminary data.</text>
</comment>
<comment type="similarity">
    <text evidence="1">Belongs to the YciI family.</text>
</comment>
<dbReference type="Gene3D" id="3.30.70.1060">
    <property type="entry name" value="Dimeric alpha+beta barrel"/>
    <property type="match status" value="1"/>
</dbReference>
<dbReference type="InterPro" id="IPR005545">
    <property type="entry name" value="YCII"/>
</dbReference>
<dbReference type="InterPro" id="IPR051807">
    <property type="entry name" value="Sec-metab_biosynth-assoc"/>
</dbReference>
<name>A0ABV3R8M3_9SPHN</name>
<evidence type="ECO:0000256" key="1">
    <source>
        <dbReference type="ARBA" id="ARBA00007689"/>
    </source>
</evidence>
<dbReference type="RefSeq" id="WP_367770181.1">
    <property type="nucleotide sequence ID" value="NZ_JBFNXR010000019.1"/>
</dbReference>
<dbReference type="NCBIfam" id="NF009508">
    <property type="entry name" value="PRK12866.1"/>
    <property type="match status" value="1"/>
</dbReference>
<gene>
    <name evidence="3" type="ORF">ABUH87_04490</name>
</gene>
<proteinExistence type="inferred from homology"/>
<dbReference type="SUPFAM" id="SSF54909">
    <property type="entry name" value="Dimeric alpha+beta barrel"/>
    <property type="match status" value="1"/>
</dbReference>
<dbReference type="PANTHER" id="PTHR33606">
    <property type="entry name" value="PROTEIN YCII"/>
    <property type="match status" value="1"/>
</dbReference>
<keyword evidence="4" id="KW-1185">Reference proteome</keyword>
<organism evidence="3 4">
    <name type="scientific">Novosphingobium rhizovicinum</name>
    <dbReference type="NCBI Taxonomy" id="3228928"/>
    <lineage>
        <taxon>Bacteria</taxon>
        <taxon>Pseudomonadati</taxon>
        <taxon>Pseudomonadota</taxon>
        <taxon>Alphaproteobacteria</taxon>
        <taxon>Sphingomonadales</taxon>
        <taxon>Sphingomonadaceae</taxon>
        <taxon>Novosphingobium</taxon>
    </lineage>
</organism>
<evidence type="ECO:0000259" key="2">
    <source>
        <dbReference type="Pfam" id="PF03795"/>
    </source>
</evidence>